<dbReference type="InterPro" id="IPR056712">
    <property type="entry name" value="DUF7810"/>
</dbReference>
<feature type="compositionally biased region" description="Basic and acidic residues" evidence="1">
    <location>
        <begin position="274"/>
        <end position="291"/>
    </location>
</feature>
<name>A0ABR2LJ40_9ASPA</name>
<reference evidence="2 3" key="1">
    <citation type="journal article" date="2022" name="Nat. Plants">
        <title>Genomes of leafy and leafless Platanthera orchids illuminate the evolution of mycoheterotrophy.</title>
        <authorList>
            <person name="Li M.H."/>
            <person name="Liu K.W."/>
            <person name="Li Z."/>
            <person name="Lu H.C."/>
            <person name="Ye Q.L."/>
            <person name="Zhang D."/>
            <person name="Wang J.Y."/>
            <person name="Li Y.F."/>
            <person name="Zhong Z.M."/>
            <person name="Liu X."/>
            <person name="Yu X."/>
            <person name="Liu D.K."/>
            <person name="Tu X.D."/>
            <person name="Liu B."/>
            <person name="Hao Y."/>
            <person name="Liao X.Y."/>
            <person name="Jiang Y.T."/>
            <person name="Sun W.H."/>
            <person name="Chen J."/>
            <person name="Chen Y.Q."/>
            <person name="Ai Y."/>
            <person name="Zhai J.W."/>
            <person name="Wu S.S."/>
            <person name="Zhou Z."/>
            <person name="Hsiao Y.Y."/>
            <person name="Wu W.L."/>
            <person name="Chen Y.Y."/>
            <person name="Lin Y.F."/>
            <person name="Hsu J.L."/>
            <person name="Li C.Y."/>
            <person name="Wang Z.W."/>
            <person name="Zhao X."/>
            <person name="Zhong W.Y."/>
            <person name="Ma X.K."/>
            <person name="Ma L."/>
            <person name="Huang J."/>
            <person name="Chen G.Z."/>
            <person name="Huang M.Z."/>
            <person name="Huang L."/>
            <person name="Peng D.H."/>
            <person name="Luo Y.B."/>
            <person name="Zou S.Q."/>
            <person name="Chen S.P."/>
            <person name="Lan S."/>
            <person name="Tsai W.C."/>
            <person name="Van de Peer Y."/>
            <person name="Liu Z.J."/>
        </authorList>
    </citation>
    <scope>NUCLEOTIDE SEQUENCE [LARGE SCALE GENOMIC DNA]</scope>
    <source>
        <strain evidence="2">Lor288</strain>
    </source>
</reference>
<keyword evidence="3" id="KW-1185">Reference proteome</keyword>
<proteinExistence type="predicted"/>
<protein>
    <submittedName>
        <fullName evidence="2">Uncharacterized protein</fullName>
    </submittedName>
</protein>
<comment type="caution">
    <text evidence="2">The sequence shown here is derived from an EMBL/GenBank/DDBJ whole genome shotgun (WGS) entry which is preliminary data.</text>
</comment>
<dbReference type="Pfam" id="PF25102">
    <property type="entry name" value="DUF7810"/>
    <property type="match status" value="1"/>
</dbReference>
<evidence type="ECO:0000256" key="1">
    <source>
        <dbReference type="SAM" id="MobiDB-lite"/>
    </source>
</evidence>
<evidence type="ECO:0000313" key="2">
    <source>
        <dbReference type="EMBL" id="KAK8942114.1"/>
    </source>
</evidence>
<sequence>MDDDEEDEGHKGHEVFEAPDPVEPPSDKPAPVEGETETSKEAASIPPLETVIVSSSTDASAEEQGQEVPPTLPLRDELAAHTVNVIQGIVNELKDSFANAQNKLLKRIKTSENLMLKNMVEINHKLDVMDKKFEEKYTAAGEAVTLLMAGLKKNTDTLAIVNQNAHVVANNIQTFDGNMVTLNANQQALSNKYVYESCRWMLHQALGIPLAENPADIHPPETSMAVEGVSDAERISASAADVPISEADARALSKAKLRSMFDQEALAKAKAKRKAQEGTSKETPAEKRIRMSEEDVRNEKWSPVSRNIILDTFWLQERGEINRNEVYSQYEWETHKTFEAKRNIFFRNNKDADKVPPPRYYPKPKEYMERQSKKYLAQNPKAPLPICVELVYSHALPGHFCCFLLLPPTHMRLSQILTAVQTKILQALAPFLLPGHLRLRLSLLAITSQVLGEVVSSPRPLSSPTAAPLRYRHHHMSSKRAAFVHLPSPPLVPQQVPSLRRLWSVLQWSVRAAKAALICVQKAARNRGHVIENPRRWPLKMTGVFGAAGEDPVNPSSFAFLSSFHSNLVVGGLSRQVGWGHAWNRFAGPLSCRHQPHQCAFTPLLPFAWGDTKWQSPVPRDIRRLQAYGVELTENGQVNRQCSRNFLQKEKRTYQNRSCLWFFVRQYLLYLVLSISS</sequence>
<gene>
    <name evidence="2" type="ORF">KSP40_PGU013334</name>
</gene>
<evidence type="ECO:0000313" key="3">
    <source>
        <dbReference type="Proteomes" id="UP001412067"/>
    </source>
</evidence>
<dbReference type="PANTHER" id="PTHR35736">
    <property type="entry name" value="EXPRESSED PROTEIN"/>
    <property type="match status" value="1"/>
</dbReference>
<accession>A0ABR2LJ40</accession>
<dbReference type="EMBL" id="JBBWWR010000019">
    <property type="protein sequence ID" value="KAK8942114.1"/>
    <property type="molecule type" value="Genomic_DNA"/>
</dbReference>
<dbReference type="Proteomes" id="UP001412067">
    <property type="component" value="Unassembled WGS sequence"/>
</dbReference>
<feature type="region of interest" description="Disordered" evidence="1">
    <location>
        <begin position="1"/>
        <end position="49"/>
    </location>
</feature>
<dbReference type="PANTHER" id="PTHR35736:SF1">
    <property type="entry name" value="EXPRESSED PROTEIN"/>
    <property type="match status" value="1"/>
</dbReference>
<organism evidence="2 3">
    <name type="scientific">Platanthera guangdongensis</name>
    <dbReference type="NCBI Taxonomy" id="2320717"/>
    <lineage>
        <taxon>Eukaryota</taxon>
        <taxon>Viridiplantae</taxon>
        <taxon>Streptophyta</taxon>
        <taxon>Embryophyta</taxon>
        <taxon>Tracheophyta</taxon>
        <taxon>Spermatophyta</taxon>
        <taxon>Magnoliopsida</taxon>
        <taxon>Liliopsida</taxon>
        <taxon>Asparagales</taxon>
        <taxon>Orchidaceae</taxon>
        <taxon>Orchidoideae</taxon>
        <taxon>Orchideae</taxon>
        <taxon>Orchidinae</taxon>
        <taxon>Platanthera</taxon>
    </lineage>
</organism>
<feature type="region of interest" description="Disordered" evidence="1">
    <location>
        <begin position="271"/>
        <end position="291"/>
    </location>
</feature>